<dbReference type="InterPro" id="IPR036380">
    <property type="entry name" value="Isochorismatase-like_sf"/>
</dbReference>
<protein>
    <submittedName>
        <fullName evidence="3">Nicotinamidase-related amidase</fullName>
    </submittedName>
</protein>
<dbReference type="InterPro" id="IPR050272">
    <property type="entry name" value="Isochorismatase-like_hydrls"/>
</dbReference>
<dbReference type="RefSeq" id="WP_133767955.1">
    <property type="nucleotide sequence ID" value="NZ_SNZR01000011.1"/>
</dbReference>
<keyword evidence="1" id="KW-0378">Hydrolase</keyword>
<name>A0A4R7C7U8_9HYPH</name>
<evidence type="ECO:0000313" key="3">
    <source>
        <dbReference type="EMBL" id="TDR92906.1"/>
    </source>
</evidence>
<dbReference type="PANTHER" id="PTHR43540">
    <property type="entry name" value="PEROXYUREIDOACRYLATE/UREIDOACRYLATE AMIDOHYDROLASE-RELATED"/>
    <property type="match status" value="1"/>
</dbReference>
<gene>
    <name evidence="3" type="ORF">EV668_0149</name>
</gene>
<evidence type="ECO:0000256" key="1">
    <source>
        <dbReference type="ARBA" id="ARBA00022801"/>
    </source>
</evidence>
<keyword evidence="4" id="KW-1185">Reference proteome</keyword>
<comment type="caution">
    <text evidence="3">The sequence shown here is derived from an EMBL/GenBank/DDBJ whole genome shotgun (WGS) entry which is preliminary data.</text>
</comment>
<dbReference type="SUPFAM" id="SSF52499">
    <property type="entry name" value="Isochorismatase-like hydrolases"/>
    <property type="match status" value="1"/>
</dbReference>
<dbReference type="Proteomes" id="UP000295122">
    <property type="component" value="Unassembled WGS sequence"/>
</dbReference>
<dbReference type="GO" id="GO:0016787">
    <property type="term" value="F:hydrolase activity"/>
    <property type="evidence" value="ECO:0007669"/>
    <property type="project" value="UniProtKB-KW"/>
</dbReference>
<dbReference type="AlphaFoldDB" id="A0A4R7C7U8"/>
<accession>A0A4R7C7U8</accession>
<dbReference type="EMBL" id="SNZR01000011">
    <property type="protein sequence ID" value="TDR92906.1"/>
    <property type="molecule type" value="Genomic_DNA"/>
</dbReference>
<dbReference type="OrthoDB" id="9794942at2"/>
<evidence type="ECO:0000313" key="4">
    <source>
        <dbReference type="Proteomes" id="UP000295122"/>
    </source>
</evidence>
<feature type="domain" description="Isochorismatase-like" evidence="2">
    <location>
        <begin position="5"/>
        <end position="156"/>
    </location>
</feature>
<dbReference type="Gene3D" id="3.40.50.850">
    <property type="entry name" value="Isochorismatase-like"/>
    <property type="match status" value="1"/>
</dbReference>
<sequence>MTRTLLVIDIQNEYFPGGALPLWRAEETEARIVAAIGKARASGDRIILVRHVSAAATGLFVAGSPGAALRPAISDAAGDAPIVSKAHADAFQDTDLADHLAGTSELLIFGMMTQNCVVFTALSGLANRFHVQVIGDLCTAPVEVVHRIALNALASKLRVSSADDAWN</sequence>
<reference evidence="3 4" key="1">
    <citation type="submission" date="2019-03" db="EMBL/GenBank/DDBJ databases">
        <title>Genomic Encyclopedia of Type Strains, Phase IV (KMG-IV): sequencing the most valuable type-strain genomes for metagenomic binning, comparative biology and taxonomic classification.</title>
        <authorList>
            <person name="Goeker M."/>
        </authorList>
    </citation>
    <scope>NUCLEOTIDE SEQUENCE [LARGE SCALE GENOMIC DNA]</scope>
    <source>
        <strain evidence="3 4">DSM 25903</strain>
    </source>
</reference>
<dbReference type="InterPro" id="IPR000868">
    <property type="entry name" value="Isochorismatase-like_dom"/>
</dbReference>
<dbReference type="Pfam" id="PF00857">
    <property type="entry name" value="Isochorismatase"/>
    <property type="match status" value="1"/>
</dbReference>
<organism evidence="3 4">
    <name type="scientific">Enterovirga rhinocerotis</name>
    <dbReference type="NCBI Taxonomy" id="1339210"/>
    <lineage>
        <taxon>Bacteria</taxon>
        <taxon>Pseudomonadati</taxon>
        <taxon>Pseudomonadota</taxon>
        <taxon>Alphaproteobacteria</taxon>
        <taxon>Hyphomicrobiales</taxon>
        <taxon>Methylobacteriaceae</taxon>
        <taxon>Enterovirga</taxon>
    </lineage>
</organism>
<proteinExistence type="predicted"/>
<evidence type="ECO:0000259" key="2">
    <source>
        <dbReference type="Pfam" id="PF00857"/>
    </source>
</evidence>
<dbReference type="PANTHER" id="PTHR43540:SF15">
    <property type="entry name" value="BLR5631 PROTEIN"/>
    <property type="match status" value="1"/>
</dbReference>